<gene>
    <name evidence="2" type="ORF">PSNMU_V1.4_AUG-EV-PASAV3_0071740</name>
</gene>
<sequence length="252" mass="29031">MPQGSEIAIENLKELFRCSKLKKNGLVSEAEIKPAFHAVYDEELKVEFNGEFMSFEWWVFQCNEMHKRNASWTRFSAEPLDSVSFDLQMELWEDGLDHPVHWHSIAWVNPRTSRIIRMRFLSGAMARYLFNFNKHNAIPVATSAEDDTSEPYCTDHKKSSTSRGVNRSSSIYQYEDDESGVFLPFRSIRSSIRRVSTTSSITIGSYNNSPRRQSTSSSSSKGKKERRRSKVSSLFNSLRLNTTRSMTSVRGR</sequence>
<reference evidence="2 3" key="1">
    <citation type="submission" date="2019-01" db="EMBL/GenBank/DDBJ databases">
        <authorList>
            <person name="Ferrante I. M."/>
        </authorList>
    </citation>
    <scope>NUCLEOTIDE SEQUENCE [LARGE SCALE GENOMIC DNA]</scope>
    <source>
        <strain evidence="2 3">B856</strain>
    </source>
</reference>
<dbReference type="AlphaFoldDB" id="A0A448ZE03"/>
<evidence type="ECO:0000256" key="1">
    <source>
        <dbReference type="SAM" id="MobiDB-lite"/>
    </source>
</evidence>
<keyword evidence="3" id="KW-1185">Reference proteome</keyword>
<proteinExistence type="predicted"/>
<name>A0A448ZE03_9STRA</name>
<dbReference type="Proteomes" id="UP000291116">
    <property type="component" value="Unassembled WGS sequence"/>
</dbReference>
<protein>
    <submittedName>
        <fullName evidence="2">Uncharacterized protein</fullName>
    </submittedName>
</protein>
<dbReference type="EMBL" id="CAACVS010000269">
    <property type="protein sequence ID" value="VEU40283.1"/>
    <property type="molecule type" value="Genomic_DNA"/>
</dbReference>
<feature type="compositionally biased region" description="Polar residues" evidence="1">
    <location>
        <begin position="234"/>
        <end position="252"/>
    </location>
</feature>
<dbReference type="OrthoDB" id="10642903at2759"/>
<evidence type="ECO:0000313" key="2">
    <source>
        <dbReference type="EMBL" id="VEU40283.1"/>
    </source>
</evidence>
<organism evidence="2 3">
    <name type="scientific">Pseudo-nitzschia multistriata</name>
    <dbReference type="NCBI Taxonomy" id="183589"/>
    <lineage>
        <taxon>Eukaryota</taxon>
        <taxon>Sar</taxon>
        <taxon>Stramenopiles</taxon>
        <taxon>Ochrophyta</taxon>
        <taxon>Bacillariophyta</taxon>
        <taxon>Bacillariophyceae</taxon>
        <taxon>Bacillariophycidae</taxon>
        <taxon>Bacillariales</taxon>
        <taxon>Bacillariaceae</taxon>
        <taxon>Pseudo-nitzschia</taxon>
    </lineage>
</organism>
<feature type="region of interest" description="Disordered" evidence="1">
    <location>
        <begin position="201"/>
        <end position="252"/>
    </location>
</feature>
<feature type="region of interest" description="Disordered" evidence="1">
    <location>
        <begin position="143"/>
        <end position="167"/>
    </location>
</feature>
<accession>A0A448ZE03</accession>
<feature type="compositionally biased region" description="Low complexity" evidence="1">
    <location>
        <begin position="201"/>
        <end position="220"/>
    </location>
</feature>
<feature type="compositionally biased region" description="Basic residues" evidence="1">
    <location>
        <begin position="221"/>
        <end position="230"/>
    </location>
</feature>
<evidence type="ECO:0000313" key="3">
    <source>
        <dbReference type="Proteomes" id="UP000291116"/>
    </source>
</evidence>